<comment type="similarity">
    <text evidence="1 2">Belongs to the glutamine synthetase family.</text>
</comment>
<comment type="caution">
    <text evidence="5">The sequence shown here is derived from an EMBL/GenBank/DDBJ whole genome shotgun (WGS) entry which is preliminary data.</text>
</comment>
<dbReference type="RefSeq" id="WP_345373000.1">
    <property type="nucleotide sequence ID" value="NZ_BAABJX010000044.1"/>
</dbReference>
<organism evidence="5 6">
    <name type="scientific">Algivirga pacifica</name>
    <dbReference type="NCBI Taxonomy" id="1162670"/>
    <lineage>
        <taxon>Bacteria</taxon>
        <taxon>Pseudomonadati</taxon>
        <taxon>Bacteroidota</taxon>
        <taxon>Cytophagia</taxon>
        <taxon>Cytophagales</taxon>
        <taxon>Flammeovirgaceae</taxon>
        <taxon>Algivirga</taxon>
    </lineage>
</organism>
<dbReference type="Proteomes" id="UP001500298">
    <property type="component" value="Unassembled WGS sequence"/>
</dbReference>
<dbReference type="Gene3D" id="1.20.120.1560">
    <property type="match status" value="1"/>
</dbReference>
<dbReference type="SUPFAM" id="SSF55931">
    <property type="entry name" value="Glutamine synthetase/guanido kinase"/>
    <property type="match status" value="1"/>
</dbReference>
<feature type="domain" description="GS beta-grasp" evidence="3">
    <location>
        <begin position="85"/>
        <end position="178"/>
    </location>
</feature>
<sequence length="729" mass="82338">MSTLRFKALELVEKRGIRKVTPPSSKVSDYFGENTFDQRVMRQMLSSDIFENLQNAIKKGTPINEYDADAAASAMKTWAISKGATHYTHWFQPLTGTTAEKHDAFFKLSDDGTPMEQFKGSALIRQEPDASSFPSGGLRQTFEARGYTAWDPTSPAFLIQSGSSKTLCIPTIFVSYTGEALDNKAPLLKALERVDIAATEICQYFDKNVTKVTASLGCEQEFFLIDRALADARPDLLLSGRALFGRKPPKGQQLDDHYFGSIPPRVKNFLEELEVESYRLGIPIVTRHNEVAPSQFEVAPYFEEVNVANDHNQLLMDIMEKVAMKHNFKVLFHEKPFAEMNGSGKHNNWSLITNTGKNVFAPSTKAKENLQFLTFFVNTLKAVYDYADLLRASIASAGNDHRLGANEAPPAIISAFIGSQLSAVIEELENNGDIKVDKGDNLYMKLGIDKIPPILLDNTDRNRTSPFAFTGNKFEFRAVGSTANTAVPMTILNTIVANQLQEFKKDVDALIDKGTKKEVAIVNTLRKYIQHSKGIIFDGNGYSDEWVKEAKKRGLSNIPTTPKALDILVKKDSIKLFEHMQIMSAAELKARHEVLLENFILKLQIESRIMVDMAKNHIVPTGIKYQNQLIENVKGLKEIGLDQETQEIITTIKIISKHISDIKRLSYEMTQERKRVNAIKDTRKKAIAYDEDIKAKYFDEIRWHCDKLETMVDDEIWPLPKFREMLFIR</sequence>
<dbReference type="Gene3D" id="3.30.590.10">
    <property type="entry name" value="Glutamine synthetase/guanido kinase, catalytic domain"/>
    <property type="match status" value="1"/>
</dbReference>
<dbReference type="EMBL" id="BAABJX010000044">
    <property type="protein sequence ID" value="GAA4842122.1"/>
    <property type="molecule type" value="Genomic_DNA"/>
</dbReference>
<proteinExistence type="inferred from homology"/>
<dbReference type="InterPro" id="IPR027303">
    <property type="entry name" value="Gln_synth_gly_rich_site"/>
</dbReference>
<dbReference type="InterPro" id="IPR052725">
    <property type="entry name" value="GS_Type-3"/>
</dbReference>
<dbReference type="Pfam" id="PF12437">
    <property type="entry name" value="GSIII_N"/>
    <property type="match status" value="1"/>
</dbReference>
<protein>
    <submittedName>
        <fullName evidence="5">Glutamine synthetase III</fullName>
    </submittedName>
</protein>
<dbReference type="InterPro" id="IPR008147">
    <property type="entry name" value="Gln_synt_N"/>
</dbReference>
<dbReference type="PANTHER" id="PTHR42974:SF1">
    <property type="entry name" value="TYPE-3 GLUTAMINE SYNTHETASE"/>
    <property type="match status" value="1"/>
</dbReference>
<evidence type="ECO:0000256" key="1">
    <source>
        <dbReference type="PROSITE-ProRule" id="PRU01330"/>
    </source>
</evidence>
<reference evidence="6" key="1">
    <citation type="journal article" date="2019" name="Int. J. Syst. Evol. Microbiol.">
        <title>The Global Catalogue of Microorganisms (GCM) 10K type strain sequencing project: providing services to taxonomists for standard genome sequencing and annotation.</title>
        <authorList>
            <consortium name="The Broad Institute Genomics Platform"/>
            <consortium name="The Broad Institute Genome Sequencing Center for Infectious Disease"/>
            <person name="Wu L."/>
            <person name="Ma J."/>
        </authorList>
    </citation>
    <scope>NUCLEOTIDE SEQUENCE [LARGE SCALE GENOMIC DNA]</scope>
    <source>
        <strain evidence="6">JCM 18326</strain>
    </source>
</reference>
<keyword evidence="6" id="KW-1185">Reference proteome</keyword>
<dbReference type="PROSITE" id="PS51986">
    <property type="entry name" value="GS_BETA_GRASP"/>
    <property type="match status" value="1"/>
</dbReference>
<gene>
    <name evidence="5" type="ORF">GCM10023331_28890</name>
</gene>
<dbReference type="InterPro" id="IPR008146">
    <property type="entry name" value="Gln_synth_cat_dom"/>
</dbReference>
<name>A0ABP9DEJ2_9BACT</name>
<evidence type="ECO:0000259" key="3">
    <source>
        <dbReference type="PROSITE" id="PS51986"/>
    </source>
</evidence>
<dbReference type="InterPro" id="IPR014746">
    <property type="entry name" value="Gln_synth/guanido_kin_cat_dom"/>
</dbReference>
<accession>A0ABP9DEJ2</accession>
<evidence type="ECO:0000259" key="4">
    <source>
        <dbReference type="PROSITE" id="PS51987"/>
    </source>
</evidence>
<dbReference type="InterPro" id="IPR022147">
    <property type="entry name" value="GSIII_N"/>
</dbReference>
<dbReference type="PROSITE" id="PS51987">
    <property type="entry name" value="GS_CATALYTIC"/>
    <property type="match status" value="1"/>
</dbReference>
<evidence type="ECO:0000313" key="5">
    <source>
        <dbReference type="EMBL" id="GAA4842122.1"/>
    </source>
</evidence>
<dbReference type="Pfam" id="PF00120">
    <property type="entry name" value="Gln-synt_C"/>
    <property type="match status" value="1"/>
</dbReference>
<dbReference type="Pfam" id="PF18318">
    <property type="entry name" value="Gln-synt_C-ter"/>
    <property type="match status" value="1"/>
</dbReference>
<evidence type="ECO:0000256" key="2">
    <source>
        <dbReference type="RuleBase" id="RU000384"/>
    </source>
</evidence>
<dbReference type="SMART" id="SM01230">
    <property type="entry name" value="Gln-synt_C"/>
    <property type="match status" value="1"/>
</dbReference>
<dbReference type="PROSITE" id="PS00181">
    <property type="entry name" value="GLNA_ATP"/>
    <property type="match status" value="1"/>
</dbReference>
<dbReference type="InterPro" id="IPR040577">
    <property type="entry name" value="Gln-synt_C"/>
</dbReference>
<evidence type="ECO:0000313" key="6">
    <source>
        <dbReference type="Proteomes" id="UP001500298"/>
    </source>
</evidence>
<feature type="domain" description="GS catalytic" evidence="4">
    <location>
        <begin position="183"/>
        <end position="618"/>
    </location>
</feature>
<dbReference type="PANTHER" id="PTHR42974">
    <property type="entry name" value="GLUTAMINE SYNTHETASE"/>
    <property type="match status" value="1"/>
</dbReference>